<evidence type="ECO:0000313" key="3">
    <source>
        <dbReference type="EMBL" id="PVX57908.1"/>
    </source>
</evidence>
<dbReference type="OrthoDB" id="767964at2"/>
<dbReference type="AlphaFoldDB" id="A0A2U0UJW9"/>
<proteinExistence type="predicted"/>
<dbReference type="PANTHER" id="PTHR12203">
    <property type="entry name" value="KDEL LYS-ASP-GLU-LEU CONTAINING - RELATED"/>
    <property type="match status" value="1"/>
</dbReference>
<evidence type="ECO:0000256" key="1">
    <source>
        <dbReference type="ARBA" id="ARBA00022679"/>
    </source>
</evidence>
<keyword evidence="1 3" id="KW-0808">Transferase</keyword>
<keyword evidence="4" id="KW-1185">Reference proteome</keyword>
<protein>
    <submittedName>
        <fullName evidence="3">Glycosyl transferase family 90</fullName>
    </submittedName>
</protein>
<dbReference type="SMART" id="SM00672">
    <property type="entry name" value="CAP10"/>
    <property type="match status" value="1"/>
</dbReference>
<dbReference type="Pfam" id="PF05686">
    <property type="entry name" value="Glyco_transf_90"/>
    <property type="match status" value="1"/>
</dbReference>
<evidence type="ECO:0000313" key="4">
    <source>
        <dbReference type="Proteomes" id="UP000245870"/>
    </source>
</evidence>
<sequence>MTHLRQNINGLLHRDKNSKLAYYATAYSQIAMPHAVLRQLLARDMKALAKRKDQTYIHERVSYYNRLTNLTPIDHQAFSRQATPIGRQPVVRPKVYYLDSYRYAKAFDPTLKWLLLPGDITNVPTLPSITKSRPIGGDNANSVLMKLDRVRHFLFVNDSKRFEEKKDMVIFRGEIGQKEGDCIKQNRYDFIQKYFGHPMVDAGVVDARFKEWHKPKISLRKHLDYKFVMALEGNDVATNLKWIMSSNSIAVMPRPTCETWFMEGKLIPNYHYIEVKADFSDLTEQLNHYIAHPDEAQRIIEHAHEFVAQFKDGRRERIISLLVLQKYLDITNKPL</sequence>
<dbReference type="InterPro" id="IPR006598">
    <property type="entry name" value="CAP10"/>
</dbReference>
<name>A0A2U0UJW9_9BACT</name>
<organism evidence="3 4">
    <name type="scientific">Hallella colorans</name>
    <dbReference type="NCBI Taxonomy" id="1703337"/>
    <lineage>
        <taxon>Bacteria</taxon>
        <taxon>Pseudomonadati</taxon>
        <taxon>Bacteroidota</taxon>
        <taxon>Bacteroidia</taxon>
        <taxon>Bacteroidales</taxon>
        <taxon>Prevotellaceae</taxon>
        <taxon>Hallella</taxon>
    </lineage>
</organism>
<reference evidence="3 4" key="1">
    <citation type="submission" date="2018-05" db="EMBL/GenBank/DDBJ databases">
        <title>Genomic Encyclopedia of Type Strains, Phase IV (KMG-IV): sequencing the most valuable type-strain genomes for metagenomic binning, comparative biology and taxonomic classification.</title>
        <authorList>
            <person name="Goeker M."/>
        </authorList>
    </citation>
    <scope>NUCLEOTIDE SEQUENCE [LARGE SCALE GENOMIC DNA]</scope>
    <source>
        <strain evidence="3 4">DSM 100333</strain>
    </source>
</reference>
<dbReference type="PANTHER" id="PTHR12203:SF35">
    <property type="entry name" value="PROTEIN O-GLUCOSYLTRANSFERASE 1"/>
    <property type="match status" value="1"/>
</dbReference>
<dbReference type="InterPro" id="IPR051091">
    <property type="entry name" value="O-Glucosyltr/Glycosyltrsf_90"/>
</dbReference>
<dbReference type="GO" id="GO:0016740">
    <property type="term" value="F:transferase activity"/>
    <property type="evidence" value="ECO:0007669"/>
    <property type="project" value="UniProtKB-KW"/>
</dbReference>
<comment type="caution">
    <text evidence="3">The sequence shown here is derived from an EMBL/GenBank/DDBJ whole genome shotgun (WGS) entry which is preliminary data.</text>
</comment>
<accession>A0A2U0UJW9</accession>
<dbReference type="Proteomes" id="UP000245870">
    <property type="component" value="Unassembled WGS sequence"/>
</dbReference>
<dbReference type="EMBL" id="QENY01000003">
    <property type="protein sequence ID" value="PVX57908.1"/>
    <property type="molecule type" value="Genomic_DNA"/>
</dbReference>
<feature type="domain" description="Glycosyl transferase CAP10" evidence="2">
    <location>
        <begin position="110"/>
        <end position="328"/>
    </location>
</feature>
<gene>
    <name evidence="3" type="ORF">C7379_10331</name>
</gene>
<dbReference type="RefSeq" id="WP_116615783.1">
    <property type="nucleotide sequence ID" value="NZ_CAMPWS010000002.1"/>
</dbReference>
<evidence type="ECO:0000259" key="2">
    <source>
        <dbReference type="SMART" id="SM00672"/>
    </source>
</evidence>